<organism evidence="2 3">
    <name type="scientific">Ammoniphilus oxalaticus</name>
    <dbReference type="NCBI Taxonomy" id="66863"/>
    <lineage>
        <taxon>Bacteria</taxon>
        <taxon>Bacillati</taxon>
        <taxon>Bacillota</taxon>
        <taxon>Bacilli</taxon>
        <taxon>Bacillales</taxon>
        <taxon>Paenibacillaceae</taxon>
        <taxon>Aneurinibacillus group</taxon>
        <taxon>Ammoniphilus</taxon>
    </lineage>
</organism>
<dbReference type="RefSeq" id="WP_170145229.1">
    <property type="nucleotide sequence ID" value="NZ_MCHY01000006.1"/>
</dbReference>
<dbReference type="PROSITE" id="PS51272">
    <property type="entry name" value="SLH"/>
    <property type="match status" value="2"/>
</dbReference>
<accession>A0A419SMK8</accession>
<feature type="domain" description="SLH" evidence="1">
    <location>
        <begin position="34"/>
        <end position="97"/>
    </location>
</feature>
<dbReference type="AlphaFoldDB" id="A0A419SMK8"/>
<proteinExistence type="predicted"/>
<name>A0A419SMK8_9BACL</name>
<sequence length="893" mass="99167">MTKKVIAAVSRALVLFLALGVWVAGYAPATTAAAKRFSDVGPKQGWALQDITKMSLKGIIVGTPEGQFLPDQGVQQQQALVMVIKTMGYEQEAENYKGKDHSAQYKGVADWAKKYVSFAHQEDLLRVDEGDRFHGEYAASREWIAQLLVRMIDKEAEALAIKHDSRSFTDARDISKWADGYVKLAASDDYGLISGFPNDDGTFSFKPKENVTRAQMTVLISKAERFMSNPVGNELRGQILSVGDEWLIGTKDGNRKLKVTGDTAIFQDYKKVSSSVIKRFQPIYALYTPGKPDVAQFIQILDEDAAEEVITGTITKVVKPLKTVALTTSEGLTSFYLSDGVVYGSKDGTVKSIDDLNEGDTIELTFVGGQVSKAYLITGSAAGSSKGTIYEVDLTNNLITLQHGEQQSAKVYTLNKDATVQYPDRRATGLAGLSGEMEVEIKLKDNEVVEIKVTEIVEQGKIISVSADKKYITITSAGDQAAKVYSLATDAEITLQGTATTSQTIQAGDDVKLRIGSDGQIQTLNIMNRSAGNAVVDDGLIEGKVYAVDSGSGTVILEKETNGQKTYHPYDFGSTYDLSINGKWSTRLADIKKDMRAKVQLFEDKIVYFEVDNRLSGKVVRVDKDRRLLTLAHENGQQVPYYVDNNYDMVIRHQGGADLSDLELQDQVRVKLDENNRITDIAVQREFAYLVTDVYESSKRLNVKNEKGNSYSMTLNTNVELEVPGKSIPKITDFNKGDIVKASYLGDDLKNLAVLPSDKGMVTHVDQDKKQFTLAKNDGTTAVYTFNSGDVIEYGNNEYTQLNSLVVNDRVIVQTWLGGKKRLTKMQQVTEEFYYKDNNFIYAIENVRSYRYDPDLFVRGTDNRGITLDMLSKNDKIRMYRLDGIVYEVHKIQ</sequence>
<protein>
    <recommendedName>
        <fullName evidence="1">SLH domain-containing protein</fullName>
    </recommendedName>
</protein>
<feature type="domain" description="SLH" evidence="1">
    <location>
        <begin position="165"/>
        <end position="234"/>
    </location>
</feature>
<evidence type="ECO:0000259" key="1">
    <source>
        <dbReference type="PROSITE" id="PS51272"/>
    </source>
</evidence>
<evidence type="ECO:0000313" key="2">
    <source>
        <dbReference type="EMBL" id="RKD25536.1"/>
    </source>
</evidence>
<comment type="caution">
    <text evidence="2">The sequence shown here is derived from an EMBL/GenBank/DDBJ whole genome shotgun (WGS) entry which is preliminary data.</text>
</comment>
<dbReference type="EMBL" id="MCHY01000006">
    <property type="protein sequence ID" value="RKD25536.1"/>
    <property type="molecule type" value="Genomic_DNA"/>
</dbReference>
<dbReference type="Proteomes" id="UP000284219">
    <property type="component" value="Unassembled WGS sequence"/>
</dbReference>
<reference evidence="2 3" key="1">
    <citation type="submission" date="2016-08" db="EMBL/GenBank/DDBJ databases">
        <title>Novel Firmicute Genomes.</title>
        <authorList>
            <person name="Poppleton D.I."/>
            <person name="Gribaldo S."/>
        </authorList>
    </citation>
    <scope>NUCLEOTIDE SEQUENCE [LARGE SCALE GENOMIC DNA]</scope>
    <source>
        <strain evidence="2 3">RAOx-1</strain>
    </source>
</reference>
<keyword evidence="3" id="KW-1185">Reference proteome</keyword>
<dbReference type="Pfam" id="PF00395">
    <property type="entry name" value="SLH"/>
    <property type="match status" value="2"/>
</dbReference>
<dbReference type="InterPro" id="IPR001119">
    <property type="entry name" value="SLH_dom"/>
</dbReference>
<gene>
    <name evidence="2" type="ORF">BEP19_00910</name>
</gene>
<evidence type="ECO:0000313" key="3">
    <source>
        <dbReference type="Proteomes" id="UP000284219"/>
    </source>
</evidence>